<dbReference type="EMBL" id="JBJQOH010000002">
    <property type="protein sequence ID" value="KAL3697293.1"/>
    <property type="molecule type" value="Genomic_DNA"/>
</dbReference>
<proteinExistence type="inferred from homology"/>
<dbReference type="InterPro" id="IPR020471">
    <property type="entry name" value="AKR"/>
</dbReference>
<dbReference type="PANTHER" id="PTHR43827:SF13">
    <property type="entry name" value="ALDO_KETO REDUCTASE FAMILY PROTEIN"/>
    <property type="match status" value="1"/>
</dbReference>
<dbReference type="PROSITE" id="PS00063">
    <property type="entry name" value="ALDOKETO_REDUCTASE_3"/>
    <property type="match status" value="1"/>
</dbReference>
<dbReference type="Gene3D" id="3.20.20.100">
    <property type="entry name" value="NADP-dependent oxidoreductase domain"/>
    <property type="match status" value="1"/>
</dbReference>
<evidence type="ECO:0000256" key="5">
    <source>
        <dbReference type="PIRSR" id="PIRSR000097-3"/>
    </source>
</evidence>
<accession>A0ABD3I0R5</accession>
<dbReference type="PROSITE" id="PS00798">
    <property type="entry name" value="ALDOKETO_REDUCTASE_1"/>
    <property type="match status" value="1"/>
</dbReference>
<reference evidence="7 8" key="1">
    <citation type="submission" date="2024-09" db="EMBL/GenBank/DDBJ databases">
        <title>Chromosome-scale assembly of Riccia sorocarpa.</title>
        <authorList>
            <person name="Paukszto L."/>
        </authorList>
    </citation>
    <scope>NUCLEOTIDE SEQUENCE [LARGE SCALE GENOMIC DNA]</scope>
    <source>
        <strain evidence="7">LP-2024</strain>
        <tissue evidence="7">Aerial parts of the thallus</tissue>
    </source>
</reference>
<keyword evidence="2" id="KW-0560">Oxidoreductase</keyword>
<dbReference type="Proteomes" id="UP001633002">
    <property type="component" value="Unassembled WGS sequence"/>
</dbReference>
<feature type="site" description="Lowers pKa of active site Tyr" evidence="5">
    <location>
        <position position="84"/>
    </location>
</feature>
<keyword evidence="8" id="KW-1185">Reference proteome</keyword>
<evidence type="ECO:0000313" key="7">
    <source>
        <dbReference type="EMBL" id="KAL3697293.1"/>
    </source>
</evidence>
<dbReference type="FunFam" id="3.20.20.100:FF:000015">
    <property type="entry name" value="Oxidoreductase, aldo/keto reductase family"/>
    <property type="match status" value="1"/>
</dbReference>
<dbReference type="Pfam" id="PF00248">
    <property type="entry name" value="Aldo_ket_red"/>
    <property type="match status" value="1"/>
</dbReference>
<dbReference type="PROSITE" id="PS00062">
    <property type="entry name" value="ALDOKETO_REDUCTASE_2"/>
    <property type="match status" value="1"/>
</dbReference>
<evidence type="ECO:0000256" key="3">
    <source>
        <dbReference type="PIRSR" id="PIRSR000097-1"/>
    </source>
</evidence>
<evidence type="ECO:0000259" key="6">
    <source>
        <dbReference type="Pfam" id="PF00248"/>
    </source>
</evidence>
<dbReference type="PRINTS" id="PR00069">
    <property type="entry name" value="ALDKETRDTASE"/>
</dbReference>
<evidence type="ECO:0000256" key="4">
    <source>
        <dbReference type="PIRSR" id="PIRSR000097-2"/>
    </source>
</evidence>
<dbReference type="AlphaFoldDB" id="A0ABD3I0R5"/>
<protein>
    <recommendedName>
        <fullName evidence="6">NADP-dependent oxidoreductase domain-containing protein</fullName>
    </recommendedName>
</protein>
<gene>
    <name evidence="7" type="ORF">R1sor_011369</name>
</gene>
<feature type="domain" description="NADP-dependent oxidoreductase" evidence="6">
    <location>
        <begin position="36"/>
        <end position="267"/>
    </location>
</feature>
<comment type="caution">
    <text evidence="7">The sequence shown here is derived from an EMBL/GenBank/DDBJ whole genome shotgun (WGS) entry which is preliminary data.</text>
</comment>
<dbReference type="SUPFAM" id="SSF51430">
    <property type="entry name" value="NAD(P)-linked oxidoreductase"/>
    <property type="match status" value="1"/>
</dbReference>
<evidence type="ECO:0000256" key="1">
    <source>
        <dbReference type="ARBA" id="ARBA00007905"/>
    </source>
</evidence>
<comment type="similarity">
    <text evidence="1">Belongs to the aldo/keto reductase family.</text>
</comment>
<dbReference type="PIRSF" id="PIRSF000097">
    <property type="entry name" value="AKR"/>
    <property type="match status" value="1"/>
</dbReference>
<dbReference type="CDD" id="cd19071">
    <property type="entry name" value="AKR_AKR1-5-like"/>
    <property type="match status" value="1"/>
</dbReference>
<dbReference type="InterPro" id="IPR018170">
    <property type="entry name" value="Aldo/ket_reductase_CS"/>
</dbReference>
<evidence type="ECO:0000256" key="2">
    <source>
        <dbReference type="ARBA" id="ARBA00023002"/>
    </source>
</evidence>
<organism evidence="7 8">
    <name type="scientific">Riccia sorocarpa</name>
    <dbReference type="NCBI Taxonomy" id="122646"/>
    <lineage>
        <taxon>Eukaryota</taxon>
        <taxon>Viridiplantae</taxon>
        <taxon>Streptophyta</taxon>
        <taxon>Embryophyta</taxon>
        <taxon>Marchantiophyta</taxon>
        <taxon>Marchantiopsida</taxon>
        <taxon>Marchantiidae</taxon>
        <taxon>Marchantiales</taxon>
        <taxon>Ricciaceae</taxon>
        <taxon>Riccia</taxon>
    </lineage>
</organism>
<evidence type="ECO:0000313" key="8">
    <source>
        <dbReference type="Proteomes" id="UP001633002"/>
    </source>
</evidence>
<feature type="binding site" evidence="4">
    <location>
        <position position="117"/>
    </location>
    <ligand>
        <name>substrate</name>
    </ligand>
</feature>
<dbReference type="InterPro" id="IPR023210">
    <property type="entry name" value="NADP_OxRdtase_dom"/>
</dbReference>
<feature type="active site" description="Proton donor" evidence="3">
    <location>
        <position position="59"/>
    </location>
</feature>
<dbReference type="InterPro" id="IPR036812">
    <property type="entry name" value="NAD(P)_OxRdtase_dom_sf"/>
</dbReference>
<dbReference type="GO" id="GO:0016491">
    <property type="term" value="F:oxidoreductase activity"/>
    <property type="evidence" value="ECO:0007669"/>
    <property type="project" value="UniProtKB-KW"/>
</dbReference>
<sequence length="280" mass="31652">MSMVVDGPELSHFRTPISPEMMLIHSRCLGVAKSGEATLEAVLVALKNGYRHIDTAQFYGNEADVGKAVRESGIPREEIFVTTKLWQTDQGYEKCLLRFETSLKQLGLDYVDLYLVHSPLSAERLDTWRAMEQLLQSGKARSIGVSNYGIHHLKELFDNCKVRPSCNQLELHPYSTRTELVSFCQKEGIVLEAYTPLTLGQKLNDPGVVEIAKRYNKSTAQLLIKWCLQKGFVVLPKSVTPSRIIENISVFDFEISKEDIAKLDSFDEYLVTHWDPTTAP</sequence>
<name>A0ABD3I0R5_9MARC</name>
<dbReference type="PANTHER" id="PTHR43827">
    <property type="entry name" value="2,5-DIKETO-D-GLUCONIC ACID REDUCTASE"/>
    <property type="match status" value="1"/>
</dbReference>